<evidence type="ECO:0000259" key="9">
    <source>
        <dbReference type="Pfam" id="PF12704"/>
    </source>
</evidence>
<evidence type="ECO:0000256" key="3">
    <source>
        <dbReference type="ARBA" id="ARBA00022692"/>
    </source>
</evidence>
<dbReference type="Pfam" id="PF12704">
    <property type="entry name" value="MacB_PCD"/>
    <property type="match status" value="1"/>
</dbReference>
<keyword evidence="11" id="KW-1185">Reference proteome</keyword>
<feature type="transmembrane region" description="Helical" evidence="7">
    <location>
        <begin position="538"/>
        <end position="561"/>
    </location>
</feature>
<evidence type="ECO:0000256" key="2">
    <source>
        <dbReference type="ARBA" id="ARBA00022475"/>
    </source>
</evidence>
<dbReference type="PANTHER" id="PTHR30287">
    <property type="entry name" value="MEMBRANE COMPONENT OF PREDICTED ABC SUPERFAMILY METABOLITE UPTAKE TRANSPORTER"/>
    <property type="match status" value="1"/>
</dbReference>
<feature type="domain" description="MacB-like periplasmic core" evidence="9">
    <location>
        <begin position="48"/>
        <end position="187"/>
    </location>
</feature>
<keyword evidence="2" id="KW-1003">Cell membrane</keyword>
<feature type="domain" description="ABC3 transporter permease C-terminal" evidence="8">
    <location>
        <begin position="895"/>
        <end position="1000"/>
    </location>
</feature>
<gene>
    <name evidence="10" type="ORF">EDD60_11057</name>
</gene>
<evidence type="ECO:0000259" key="8">
    <source>
        <dbReference type="Pfam" id="PF02687"/>
    </source>
</evidence>
<dbReference type="PANTHER" id="PTHR30287:SF1">
    <property type="entry name" value="INNER MEMBRANE PROTEIN"/>
    <property type="match status" value="1"/>
</dbReference>
<dbReference type="GeneID" id="98915442"/>
<dbReference type="InterPro" id="IPR003838">
    <property type="entry name" value="ABC3_permease_C"/>
</dbReference>
<comment type="caution">
    <text evidence="10">The sequence shown here is derived from an EMBL/GenBank/DDBJ whole genome shotgun (WGS) entry which is preliminary data.</text>
</comment>
<dbReference type="RefSeq" id="WP_066445395.1">
    <property type="nucleotide sequence ID" value="NZ_JANKBF010000011.1"/>
</dbReference>
<evidence type="ECO:0000313" key="11">
    <source>
        <dbReference type="Proteomes" id="UP000295515"/>
    </source>
</evidence>
<dbReference type="GO" id="GO:0005886">
    <property type="term" value="C:plasma membrane"/>
    <property type="evidence" value="ECO:0007669"/>
    <property type="project" value="UniProtKB-SubCell"/>
</dbReference>
<accession>A0A4R3Z2T9</accession>
<protein>
    <submittedName>
        <fullName evidence="10">Putative ABC transport system permease protein</fullName>
    </submittedName>
</protein>
<proteinExistence type="predicted"/>
<keyword evidence="4 7" id="KW-1133">Transmembrane helix</keyword>
<evidence type="ECO:0000256" key="4">
    <source>
        <dbReference type="ARBA" id="ARBA00022989"/>
    </source>
</evidence>
<feature type="transmembrane region" description="Helical" evidence="7">
    <location>
        <begin position="661"/>
        <end position="681"/>
    </location>
</feature>
<feature type="transmembrane region" description="Helical" evidence="7">
    <location>
        <begin position="493"/>
        <end position="511"/>
    </location>
</feature>
<keyword evidence="3 7" id="KW-0812">Transmembrane</keyword>
<dbReference type="Pfam" id="PF02687">
    <property type="entry name" value="FtsX"/>
    <property type="match status" value="2"/>
</dbReference>
<keyword evidence="6" id="KW-0175">Coiled coil</keyword>
<evidence type="ECO:0000256" key="5">
    <source>
        <dbReference type="ARBA" id="ARBA00023136"/>
    </source>
</evidence>
<feature type="transmembrane region" description="Helical" evidence="7">
    <location>
        <begin position="581"/>
        <end position="607"/>
    </location>
</feature>
<sequence length="1021" mass="116663">MVKQKKSMYWRNLWKSIFASKARFLSIFSIVFLGAAFFAGLRNTPGTMTKTMDAYLDKHNYSDLTYIASLGFSQDDIAAIKDIEGIDKIEYGYQFDALKKTHDQLEGVKVYTSQTFDTKMINHPDLIEGRFPKQSDECVIDNELAKSGTKIGQKIDISNKQGEKSFTVVGIINDVRYIAKTNRGTNSLGDGTNSGFIEILNTDNAFLAMPDELYDLRDEGVLYNQISITVKGAKKENVFTQAYDDFIETLNTKVKSTLSLRMSNLYEKLTRDAQKKLDDAKKEYDKGYKTYTESKNTFDSKILEAKIQLINAKITLADKEMEYIKAQSMASSQAQDMLDTMKKTSDELKKNLEDLKKQLEGYQENPPEKIPHEVIDEVNKTIKEIQDVQTSLKTATSSIDGMFQLNEASIQIQKAKLQIQQNENKLALEELKTNQQLTQAKDKLDKAHSQISEAQDKVNEIPKGKLYTLTNHQNAGLVNYESNKDSISSIADIFPLMFFLVSALVSLTTMTRMVEEQRSQSGTLRALGYSKWDVIKQYIVYVIFATFFACALGIVLGTQFFPRIIYYLYNLMLFQVDAKTLIYSSQAVAFQTFFISVFVTMAATLFVCMSELNLMPAVLMRPKAPKLGKRIVLERITFIWKRLSFNQKVTMRNIFRYKKRFFMSIIGIAGCTALIITGFGVKHSVSAVVDKQYHDVLKYDALVRLDDSISTSEAKKYQKNLLQRDAVNNVEYVLNQSIDILKNKEDLYGTLVVYQSMENISNFVNFKDYKTGKKLVLDDDGVILSAKTAELLDVEVNDTMDIELSGTKYNVKISGIMENYFMNYVYMSQNLYESVTAQDLKVNNAFLTMKKMDQSYKTSLEKYMKEKNYGNLSYINNIGEEFDNQVQSVDLVIIILIVCAGALNFIVLYNLTNINIQERKSEIATIKVLGFRRKEVYDYIFRENVILSIIGSLLGTVFGYLLHRFIIRTVELDVTMFVRSLNFTSYIFAIIITLGFTLFIDFVMRRVLNRVNMVESLKSIE</sequence>
<evidence type="ECO:0000256" key="1">
    <source>
        <dbReference type="ARBA" id="ARBA00004651"/>
    </source>
</evidence>
<dbReference type="InterPro" id="IPR038766">
    <property type="entry name" value="Membrane_comp_ABC_pdt"/>
</dbReference>
<organism evidence="10 11">
    <name type="scientific">Longibaculum muris</name>
    <dbReference type="NCBI Taxonomy" id="1796628"/>
    <lineage>
        <taxon>Bacteria</taxon>
        <taxon>Bacillati</taxon>
        <taxon>Bacillota</taxon>
        <taxon>Erysipelotrichia</taxon>
        <taxon>Erysipelotrichales</taxon>
        <taxon>Coprobacillaceae</taxon>
        <taxon>Longibaculum</taxon>
    </lineage>
</organism>
<dbReference type="InterPro" id="IPR025857">
    <property type="entry name" value="MacB_PCD"/>
</dbReference>
<name>A0A4R3Z2T9_9FIRM</name>
<keyword evidence="5 7" id="KW-0472">Membrane</keyword>
<feature type="transmembrane region" description="Helical" evidence="7">
    <location>
        <begin position="983"/>
        <end position="1003"/>
    </location>
</feature>
<feature type="coiled-coil region" evidence="6">
    <location>
        <begin position="331"/>
        <end position="365"/>
    </location>
</feature>
<dbReference type="AlphaFoldDB" id="A0A4R3Z2T9"/>
<dbReference type="EMBL" id="SMCQ01000010">
    <property type="protein sequence ID" value="TCV99365.1"/>
    <property type="molecule type" value="Genomic_DNA"/>
</dbReference>
<comment type="subcellular location">
    <subcellularLocation>
        <location evidence="1">Cell membrane</location>
        <topology evidence="1">Multi-pass membrane protein</topology>
    </subcellularLocation>
</comment>
<feature type="transmembrane region" description="Helical" evidence="7">
    <location>
        <begin position="891"/>
        <end position="911"/>
    </location>
</feature>
<feature type="transmembrane region" description="Helical" evidence="7">
    <location>
        <begin position="944"/>
        <end position="963"/>
    </location>
</feature>
<feature type="domain" description="ABC3 transporter permease C-terminal" evidence="8">
    <location>
        <begin position="493"/>
        <end position="607"/>
    </location>
</feature>
<evidence type="ECO:0000313" key="10">
    <source>
        <dbReference type="EMBL" id="TCV99365.1"/>
    </source>
</evidence>
<evidence type="ECO:0000256" key="6">
    <source>
        <dbReference type="SAM" id="Coils"/>
    </source>
</evidence>
<reference evidence="10 11" key="1">
    <citation type="submission" date="2019-03" db="EMBL/GenBank/DDBJ databases">
        <title>Genomic Encyclopedia of Type Strains, Phase IV (KMG-IV): sequencing the most valuable type-strain genomes for metagenomic binning, comparative biology and taxonomic classification.</title>
        <authorList>
            <person name="Goeker M."/>
        </authorList>
    </citation>
    <scope>NUCLEOTIDE SEQUENCE [LARGE SCALE GENOMIC DNA]</scope>
    <source>
        <strain evidence="10 11">DSM 29487</strain>
    </source>
</reference>
<evidence type="ECO:0000256" key="7">
    <source>
        <dbReference type="SAM" id="Phobius"/>
    </source>
</evidence>
<feature type="coiled-coil region" evidence="6">
    <location>
        <begin position="405"/>
        <end position="457"/>
    </location>
</feature>
<dbReference type="Proteomes" id="UP000295515">
    <property type="component" value="Unassembled WGS sequence"/>
</dbReference>